<gene>
    <name evidence="2" type="ORF">SAMN05660830_02510</name>
</gene>
<organism evidence="2 3">
    <name type="scientific">Halodesulfovibrio aestuarii</name>
    <dbReference type="NCBI Taxonomy" id="126333"/>
    <lineage>
        <taxon>Bacteria</taxon>
        <taxon>Pseudomonadati</taxon>
        <taxon>Thermodesulfobacteriota</taxon>
        <taxon>Desulfovibrionia</taxon>
        <taxon>Desulfovibrionales</taxon>
        <taxon>Desulfovibrionaceae</taxon>
        <taxon>Halodesulfovibrio</taxon>
    </lineage>
</organism>
<evidence type="ECO:0000313" key="3">
    <source>
        <dbReference type="Proteomes" id="UP000184001"/>
    </source>
</evidence>
<dbReference type="SUPFAM" id="SSF88874">
    <property type="entry name" value="Receptor-binding domain of short tail fibre protein gp12"/>
    <property type="match status" value="1"/>
</dbReference>
<dbReference type="EMBL" id="FQZR01000006">
    <property type="protein sequence ID" value="SHJ46994.1"/>
    <property type="molecule type" value="Genomic_DNA"/>
</dbReference>
<comment type="caution">
    <text evidence="2">The sequence shown here is derived from an EMBL/GenBank/DDBJ whole genome shotgun (WGS) entry which is preliminary data.</text>
</comment>
<feature type="region of interest" description="Disordered" evidence="1">
    <location>
        <begin position="326"/>
        <end position="348"/>
    </location>
</feature>
<proteinExistence type="predicted"/>
<reference evidence="2 3" key="1">
    <citation type="submission" date="2016-11" db="EMBL/GenBank/DDBJ databases">
        <authorList>
            <person name="Varghese N."/>
            <person name="Submissions S."/>
        </authorList>
    </citation>
    <scope>NUCLEOTIDE SEQUENCE [LARGE SCALE GENOMIC DNA]</scope>
    <source>
        <strain evidence="2 3">DSM 17919</strain>
    </source>
</reference>
<evidence type="ECO:0000313" key="2">
    <source>
        <dbReference type="EMBL" id="SHJ46994.1"/>
    </source>
</evidence>
<evidence type="ECO:0000256" key="1">
    <source>
        <dbReference type="SAM" id="MobiDB-lite"/>
    </source>
</evidence>
<name>A0A8G2FBW4_9BACT</name>
<dbReference type="RefSeq" id="WP_019999747.1">
    <property type="nucleotide sequence ID" value="NZ_CP192219.1"/>
</dbReference>
<protein>
    <submittedName>
        <fullName evidence="2">Microcystin-dependent protein</fullName>
    </submittedName>
</protein>
<dbReference type="AlphaFoldDB" id="A0A8G2FBW4"/>
<dbReference type="Proteomes" id="UP000184001">
    <property type="component" value="Unassembled WGS sequence"/>
</dbReference>
<sequence>MTISSQRTIHRYVGDGAQDKWPVLFRFLEPEHVKAIRTSVDGVDIPLVYGAEYSVEVLEGGGGRCVAALAQDEQITLFLDVPLTQETDLRNAGKLSAEAIERMSDKLTLALQQQREDLERCVQVPTTSSATPEQLMQELTDSASTAVSAKEELTVIKEQTLQLKNESAAQVGLAASEVVKAQEVVSDAAVLVSDAQSLIKSAQNLIEQATGDSGNTAVEELLSGMVIPFNGTVNSAGHPVSRMTGAEDVKYALCDGRTYAAPDGAFVVTPDLRDKFIAGAGKVYAQGETGGSNTVELTVAQLPAHSHSIRAYKNDGTTTYNDLMTSARTTTAERNVSESGGSEPHENRPPFYALAYLMKL</sequence>
<dbReference type="CDD" id="cd22641">
    <property type="entry name" value="C24-like"/>
    <property type="match status" value="1"/>
</dbReference>
<feature type="compositionally biased region" description="Polar residues" evidence="1">
    <location>
        <begin position="326"/>
        <end position="340"/>
    </location>
</feature>
<accession>A0A8G2FBW4</accession>